<dbReference type="SMART" id="SM00220">
    <property type="entry name" value="S_TKc"/>
    <property type="match status" value="1"/>
</dbReference>
<dbReference type="InterPro" id="IPR017441">
    <property type="entry name" value="Protein_kinase_ATP_BS"/>
</dbReference>
<evidence type="ECO:0000313" key="9">
    <source>
        <dbReference type="EMBL" id="OOF91814.1"/>
    </source>
</evidence>
<dbReference type="STRING" id="602072.A0A1R3RBF2"/>
<dbReference type="SUPFAM" id="SSF56112">
    <property type="entry name" value="Protein kinase-like (PK-like)"/>
    <property type="match status" value="1"/>
</dbReference>
<dbReference type="AlphaFoldDB" id="A0A1R3RBF2"/>
<keyword evidence="10" id="KW-1185">Reference proteome</keyword>
<evidence type="ECO:0000256" key="6">
    <source>
        <dbReference type="PROSITE-ProRule" id="PRU10141"/>
    </source>
</evidence>
<feature type="binding site" evidence="6">
    <location>
        <position position="95"/>
    </location>
    <ligand>
        <name>ATP</name>
        <dbReference type="ChEBI" id="CHEBI:30616"/>
    </ligand>
</feature>
<dbReference type="Pfam" id="PF00069">
    <property type="entry name" value="Pkinase"/>
    <property type="match status" value="2"/>
</dbReference>
<evidence type="ECO:0000256" key="5">
    <source>
        <dbReference type="ARBA" id="ARBA00022840"/>
    </source>
</evidence>
<dbReference type="EMBL" id="KV907509">
    <property type="protein sequence ID" value="OOF91814.1"/>
    <property type="molecule type" value="Genomic_DNA"/>
</dbReference>
<dbReference type="GO" id="GO:0005634">
    <property type="term" value="C:nucleus"/>
    <property type="evidence" value="ECO:0007669"/>
    <property type="project" value="TreeGrafter"/>
</dbReference>
<dbReference type="GO" id="GO:0043484">
    <property type="term" value="P:regulation of RNA splicing"/>
    <property type="evidence" value="ECO:0007669"/>
    <property type="project" value="TreeGrafter"/>
</dbReference>
<evidence type="ECO:0000313" key="10">
    <source>
        <dbReference type="Proteomes" id="UP000188318"/>
    </source>
</evidence>
<name>A0A1R3RBF2_ASPC5</name>
<reference evidence="10" key="1">
    <citation type="journal article" date="2017" name="Genome Biol.">
        <title>Comparative genomics reveals high biological diversity and specific adaptations in the industrially and medically important fungal genus Aspergillus.</title>
        <authorList>
            <person name="de Vries R.P."/>
            <person name="Riley R."/>
            <person name="Wiebenga A."/>
            <person name="Aguilar-Osorio G."/>
            <person name="Amillis S."/>
            <person name="Uchima C.A."/>
            <person name="Anderluh G."/>
            <person name="Asadollahi M."/>
            <person name="Askin M."/>
            <person name="Barry K."/>
            <person name="Battaglia E."/>
            <person name="Bayram O."/>
            <person name="Benocci T."/>
            <person name="Braus-Stromeyer S.A."/>
            <person name="Caldana C."/>
            <person name="Canovas D."/>
            <person name="Cerqueira G.C."/>
            <person name="Chen F."/>
            <person name="Chen W."/>
            <person name="Choi C."/>
            <person name="Clum A."/>
            <person name="Dos Santos R.A."/>
            <person name="Damasio A.R."/>
            <person name="Diallinas G."/>
            <person name="Emri T."/>
            <person name="Fekete E."/>
            <person name="Flipphi M."/>
            <person name="Freyberg S."/>
            <person name="Gallo A."/>
            <person name="Gournas C."/>
            <person name="Habgood R."/>
            <person name="Hainaut M."/>
            <person name="Harispe M.L."/>
            <person name="Henrissat B."/>
            <person name="Hilden K.S."/>
            <person name="Hope R."/>
            <person name="Hossain A."/>
            <person name="Karabika E."/>
            <person name="Karaffa L."/>
            <person name="Karanyi Z."/>
            <person name="Krasevec N."/>
            <person name="Kuo A."/>
            <person name="Kusch H."/>
            <person name="LaButti K."/>
            <person name="Lagendijk E.L."/>
            <person name="Lapidus A."/>
            <person name="Levasseur A."/>
            <person name="Lindquist E."/>
            <person name="Lipzen A."/>
            <person name="Logrieco A.F."/>
            <person name="MacCabe A."/>
            <person name="Maekelae M.R."/>
            <person name="Malavazi I."/>
            <person name="Melin P."/>
            <person name="Meyer V."/>
            <person name="Mielnichuk N."/>
            <person name="Miskei M."/>
            <person name="Molnar A.P."/>
            <person name="Mule G."/>
            <person name="Ngan C.Y."/>
            <person name="Orejas M."/>
            <person name="Orosz E."/>
            <person name="Ouedraogo J.P."/>
            <person name="Overkamp K.M."/>
            <person name="Park H.-S."/>
            <person name="Perrone G."/>
            <person name="Piumi F."/>
            <person name="Punt P.J."/>
            <person name="Ram A.F."/>
            <person name="Ramon A."/>
            <person name="Rauscher S."/>
            <person name="Record E."/>
            <person name="Riano-Pachon D.M."/>
            <person name="Robert V."/>
            <person name="Roehrig J."/>
            <person name="Ruller R."/>
            <person name="Salamov A."/>
            <person name="Salih N.S."/>
            <person name="Samson R.A."/>
            <person name="Sandor E."/>
            <person name="Sanguinetti M."/>
            <person name="Schuetze T."/>
            <person name="Sepcic K."/>
            <person name="Shelest E."/>
            <person name="Sherlock G."/>
            <person name="Sophianopoulou V."/>
            <person name="Squina F.M."/>
            <person name="Sun H."/>
            <person name="Susca A."/>
            <person name="Todd R.B."/>
            <person name="Tsang A."/>
            <person name="Unkles S.E."/>
            <person name="van de Wiele N."/>
            <person name="van Rossen-Uffink D."/>
            <person name="Oliveira J.V."/>
            <person name="Vesth T.C."/>
            <person name="Visser J."/>
            <person name="Yu J.-H."/>
            <person name="Zhou M."/>
            <person name="Andersen M.R."/>
            <person name="Archer D.B."/>
            <person name="Baker S.E."/>
            <person name="Benoit I."/>
            <person name="Brakhage A.A."/>
            <person name="Braus G.H."/>
            <person name="Fischer R."/>
            <person name="Frisvad J.C."/>
            <person name="Goldman G.H."/>
            <person name="Houbraken J."/>
            <person name="Oakley B."/>
            <person name="Pocsi I."/>
            <person name="Scazzocchio C."/>
            <person name="Seiboth B."/>
            <person name="vanKuyk P.A."/>
            <person name="Wortman J."/>
            <person name="Dyer P.S."/>
            <person name="Grigoriev I.V."/>
        </authorList>
    </citation>
    <scope>NUCLEOTIDE SEQUENCE [LARGE SCALE GENOMIC DNA]</scope>
    <source>
        <strain evidence="10">ITEM 5010</strain>
    </source>
</reference>
<dbReference type="GO" id="GO:0004674">
    <property type="term" value="F:protein serine/threonine kinase activity"/>
    <property type="evidence" value="ECO:0007669"/>
    <property type="project" value="UniProtKB-KW"/>
</dbReference>
<dbReference type="PROSITE" id="PS00107">
    <property type="entry name" value="PROTEIN_KINASE_ATP"/>
    <property type="match status" value="1"/>
</dbReference>
<evidence type="ECO:0000256" key="4">
    <source>
        <dbReference type="ARBA" id="ARBA00022777"/>
    </source>
</evidence>
<evidence type="ECO:0000259" key="8">
    <source>
        <dbReference type="PROSITE" id="PS50011"/>
    </source>
</evidence>
<dbReference type="InterPro" id="IPR000719">
    <property type="entry name" value="Prot_kinase_dom"/>
</dbReference>
<evidence type="ECO:0000256" key="1">
    <source>
        <dbReference type="ARBA" id="ARBA00022527"/>
    </source>
</evidence>
<dbReference type="Gene3D" id="3.30.200.20">
    <property type="entry name" value="Phosphorylase Kinase, domain 1"/>
    <property type="match status" value="1"/>
</dbReference>
<keyword evidence="2" id="KW-0808">Transferase</keyword>
<dbReference type="InterPro" id="IPR051175">
    <property type="entry name" value="CLK_kinases"/>
</dbReference>
<accession>A0A1R3RBF2</accession>
<keyword evidence="5 6" id="KW-0067">ATP-binding</keyword>
<comment type="similarity">
    <text evidence="7">Belongs to the protein kinase superfamily.</text>
</comment>
<dbReference type="OMA" id="VWFARDM"/>
<gene>
    <name evidence="9" type="ORF">ASPCADRAFT_154058</name>
</gene>
<dbReference type="PANTHER" id="PTHR45646:SF11">
    <property type="entry name" value="SERINE_THREONINE-PROTEIN KINASE DOA"/>
    <property type="match status" value="1"/>
</dbReference>
<dbReference type="PANTHER" id="PTHR45646">
    <property type="entry name" value="SERINE/THREONINE-PROTEIN KINASE DOA-RELATED"/>
    <property type="match status" value="1"/>
</dbReference>
<dbReference type="Proteomes" id="UP000188318">
    <property type="component" value="Unassembled WGS sequence"/>
</dbReference>
<evidence type="ECO:0000256" key="7">
    <source>
        <dbReference type="RuleBase" id="RU000304"/>
    </source>
</evidence>
<dbReference type="GO" id="GO:0005524">
    <property type="term" value="F:ATP binding"/>
    <property type="evidence" value="ECO:0007669"/>
    <property type="project" value="UniProtKB-UniRule"/>
</dbReference>
<dbReference type="Gene3D" id="1.10.510.10">
    <property type="entry name" value="Transferase(Phosphotransferase) domain 1"/>
    <property type="match status" value="1"/>
</dbReference>
<organism evidence="9 10">
    <name type="scientific">Aspergillus carbonarius (strain ITEM 5010)</name>
    <dbReference type="NCBI Taxonomy" id="602072"/>
    <lineage>
        <taxon>Eukaryota</taxon>
        <taxon>Fungi</taxon>
        <taxon>Dikarya</taxon>
        <taxon>Ascomycota</taxon>
        <taxon>Pezizomycotina</taxon>
        <taxon>Eurotiomycetes</taxon>
        <taxon>Eurotiomycetidae</taxon>
        <taxon>Eurotiales</taxon>
        <taxon>Aspergillaceae</taxon>
        <taxon>Aspergillus</taxon>
        <taxon>Aspergillus subgen. Circumdati</taxon>
    </lineage>
</organism>
<protein>
    <recommendedName>
        <fullName evidence="8">Protein kinase domain-containing protein</fullName>
    </recommendedName>
</protein>
<keyword evidence="4" id="KW-0418">Kinase</keyword>
<dbReference type="InterPro" id="IPR008271">
    <property type="entry name" value="Ser/Thr_kinase_AS"/>
</dbReference>
<keyword evidence="1 7" id="KW-0723">Serine/threonine-protein kinase</keyword>
<dbReference type="PROSITE" id="PS50011">
    <property type="entry name" value="PROTEIN_KINASE_DOM"/>
    <property type="match status" value="1"/>
</dbReference>
<evidence type="ECO:0000256" key="3">
    <source>
        <dbReference type="ARBA" id="ARBA00022741"/>
    </source>
</evidence>
<dbReference type="VEuPathDB" id="FungiDB:ASPCADRAFT_154058"/>
<dbReference type="OrthoDB" id="5979581at2759"/>
<sequence>MRSIRHTMTRAFHPLRKKPLTVSMPRHTLRNEELVDEEICPGYDSKRFYPARPGEVLDHRYQILVKVGWGSSSTVWFARDMRGYHEEAESMVALKITNTVSHADHGECDIEQCISKSNPSHRGRALFRTSTESFEIDGPEGRHLCLAYEPMREPIWLFQRRFKNAKLPLPLIKGYIRFLLTGLDYLHTECSVVHTDLKLDNIMVSFEDPSVLSDFMDSQLNEPMEYKVDHTGRPVYRCHNDFGPLRKLRSIPKIVDFGLSTKLDSENGQDFYPIQPDHYRAPEVILGCGWDTAADIWNLGALLWDIIEGMELFQQTHDEHGGYVPEAHLAEMIALLGPPPPELVTRVQSMLGSRWPVAIQREDGKICESPVEYFGGPFFDKHGNFLHEQLIPDRKLVDTLPCLDEQEREKFLSFVTKMLAWLPHERWSACQLVEHPFLKLK</sequence>
<dbReference type="PROSITE" id="PS00108">
    <property type="entry name" value="PROTEIN_KINASE_ST"/>
    <property type="match status" value="1"/>
</dbReference>
<evidence type="ECO:0000256" key="2">
    <source>
        <dbReference type="ARBA" id="ARBA00022679"/>
    </source>
</evidence>
<dbReference type="InterPro" id="IPR011009">
    <property type="entry name" value="Kinase-like_dom_sf"/>
</dbReference>
<keyword evidence="3 6" id="KW-0547">Nucleotide-binding</keyword>
<proteinExistence type="inferred from homology"/>
<feature type="domain" description="Protein kinase" evidence="8">
    <location>
        <begin position="61"/>
        <end position="438"/>
    </location>
</feature>